<evidence type="ECO:0000313" key="1">
    <source>
        <dbReference type="EMBL" id="KAK3698116.1"/>
    </source>
</evidence>
<dbReference type="EMBL" id="JAUTXU010000214">
    <property type="protein sequence ID" value="KAK3698116.1"/>
    <property type="molecule type" value="Genomic_DNA"/>
</dbReference>
<protein>
    <submittedName>
        <fullName evidence="1">Uncharacterized protein</fullName>
    </submittedName>
</protein>
<keyword evidence="2" id="KW-1185">Reference proteome</keyword>
<organism evidence="1 2">
    <name type="scientific">Vermiconidia calcicola</name>
    <dbReference type="NCBI Taxonomy" id="1690605"/>
    <lineage>
        <taxon>Eukaryota</taxon>
        <taxon>Fungi</taxon>
        <taxon>Dikarya</taxon>
        <taxon>Ascomycota</taxon>
        <taxon>Pezizomycotina</taxon>
        <taxon>Dothideomycetes</taxon>
        <taxon>Dothideomycetidae</taxon>
        <taxon>Mycosphaerellales</taxon>
        <taxon>Extremaceae</taxon>
        <taxon>Vermiconidia</taxon>
    </lineage>
</organism>
<accession>A0ACC3MKY4</accession>
<name>A0ACC3MKY4_9PEZI</name>
<proteinExistence type="predicted"/>
<reference evidence="1" key="1">
    <citation type="submission" date="2023-07" db="EMBL/GenBank/DDBJ databases">
        <title>Black Yeasts Isolated from many extreme environments.</title>
        <authorList>
            <person name="Coleine C."/>
            <person name="Stajich J.E."/>
            <person name="Selbmann L."/>
        </authorList>
    </citation>
    <scope>NUCLEOTIDE SEQUENCE</scope>
    <source>
        <strain evidence="1">CCFEE 5714</strain>
    </source>
</reference>
<gene>
    <name evidence="1" type="ORF">LTR37_017074</name>
</gene>
<evidence type="ECO:0000313" key="2">
    <source>
        <dbReference type="Proteomes" id="UP001281147"/>
    </source>
</evidence>
<comment type="caution">
    <text evidence="1">The sequence shown here is derived from an EMBL/GenBank/DDBJ whole genome shotgun (WGS) entry which is preliminary data.</text>
</comment>
<dbReference type="Proteomes" id="UP001281147">
    <property type="component" value="Unassembled WGS sequence"/>
</dbReference>
<sequence>MPSQEAFTATAITFAELQQNPFGKHWQSRWSRASEIFWDGLSSDMKATDSHVGSFIDLLVDQDRFALARLVITDLRSASILLSISPPQNFILQSTAHLRADTLKKEGLRQEDFDSAAYANEKRTQRESDLHRARILLHDSGGFGSASEEQILKWLDAAPTSNGEPSGSGAETSWKLPGEPVARSFILYLIMLLIGDIIRYAAPKLISAVRSRLLSLSRSGVPPNIIDYFGKSFSDPQSLIAGMAKNNCLLSGSRALEYFVPGSCATTSDWDFYTYSSIYCIGGALLMLRDSGVVWDDVYHPLRVLRDATAPTTITMNRDDVKEHLYRNSLWDYPVIGGLFAGVHAFFASPPDVRPVLQVIRDRMDLFPQAKSIRINEHAVLVLSRGRRSAYYKMPGVQVITGWTTHNNTNQKVQLVFAKKQSPMELIMAFYASSVQAFVSGFGAAHLYHQEAAKHLAYLWPSNTQHRASADTAMLKYNKRGWTFIRPPFNEQDNKPLKQLCSPDGNTAKVVTFNIPLDIPVRLEQARRWAFQHLAWIEIDGETSYVNVVSKKTSDVLKSATTTRRLRFNVHHGVDLDRRVESRAAKQHCMGIHLLSGQNDKFADELLGF</sequence>